<dbReference type="GO" id="GO:0003677">
    <property type="term" value="F:DNA binding"/>
    <property type="evidence" value="ECO:0007669"/>
    <property type="project" value="UniProtKB-KW"/>
</dbReference>
<feature type="domain" description="RNA polymerase sigma factor 70 region 4 type 2" evidence="7">
    <location>
        <begin position="112"/>
        <end position="163"/>
    </location>
</feature>
<comment type="similarity">
    <text evidence="1">Belongs to the sigma-70 factor family. ECF subfamily.</text>
</comment>
<sequence>MALSRPAPAPSDEFDLVYRREMGFVWRVLRYHGVPPSAVEDAVQDVFMVVYRRWQDWDQDRSLRSWLFGIARRVAATSRRGASRHQRKLAAVPEPAAATSLDEQAADRETLRRLALVLEQLDHKLAAVFMLADIEGLSAPEIARELGVNLNTVYWRLRSARARVNQAMAVQECRP</sequence>
<dbReference type="AlphaFoldDB" id="A0A2S9YDZ0"/>
<evidence type="ECO:0000256" key="1">
    <source>
        <dbReference type="ARBA" id="ARBA00010641"/>
    </source>
</evidence>
<dbReference type="Gene3D" id="1.10.10.10">
    <property type="entry name" value="Winged helix-like DNA-binding domain superfamily/Winged helix DNA-binding domain"/>
    <property type="match status" value="1"/>
</dbReference>
<keyword evidence="9" id="KW-1185">Reference proteome</keyword>
<keyword evidence="2" id="KW-0805">Transcription regulation</keyword>
<dbReference type="GO" id="GO:0006352">
    <property type="term" value="P:DNA-templated transcription initiation"/>
    <property type="evidence" value="ECO:0007669"/>
    <property type="project" value="InterPro"/>
</dbReference>
<dbReference type="InterPro" id="IPR007627">
    <property type="entry name" value="RNA_pol_sigma70_r2"/>
</dbReference>
<dbReference type="OrthoDB" id="5512435at2"/>
<proteinExistence type="inferred from homology"/>
<name>A0A2S9YDZ0_9BACT</name>
<dbReference type="Pfam" id="PF08281">
    <property type="entry name" value="Sigma70_r4_2"/>
    <property type="match status" value="1"/>
</dbReference>
<gene>
    <name evidence="8" type="primary">cnrH</name>
    <name evidence="8" type="ORF">ENSA5_17710</name>
</gene>
<dbReference type="GO" id="GO:0016987">
    <property type="term" value="F:sigma factor activity"/>
    <property type="evidence" value="ECO:0007669"/>
    <property type="project" value="UniProtKB-KW"/>
</dbReference>
<dbReference type="InterPro" id="IPR014284">
    <property type="entry name" value="RNA_pol_sigma-70_dom"/>
</dbReference>
<dbReference type="EMBL" id="PVNK01000099">
    <property type="protein sequence ID" value="PRQ03252.1"/>
    <property type="molecule type" value="Genomic_DNA"/>
</dbReference>
<evidence type="ECO:0000313" key="8">
    <source>
        <dbReference type="EMBL" id="PRQ03252.1"/>
    </source>
</evidence>
<keyword evidence="4" id="KW-0238">DNA-binding</keyword>
<dbReference type="NCBIfam" id="TIGR02937">
    <property type="entry name" value="sigma70-ECF"/>
    <property type="match status" value="1"/>
</dbReference>
<dbReference type="Pfam" id="PF04542">
    <property type="entry name" value="Sigma70_r2"/>
    <property type="match status" value="1"/>
</dbReference>
<dbReference type="InterPro" id="IPR036388">
    <property type="entry name" value="WH-like_DNA-bd_sf"/>
</dbReference>
<dbReference type="RefSeq" id="WP_106391220.1">
    <property type="nucleotide sequence ID" value="NZ_PVNK01000099.1"/>
</dbReference>
<keyword evidence="5" id="KW-0804">Transcription</keyword>
<evidence type="ECO:0000259" key="6">
    <source>
        <dbReference type="Pfam" id="PF04542"/>
    </source>
</evidence>
<evidence type="ECO:0000313" key="9">
    <source>
        <dbReference type="Proteomes" id="UP000237968"/>
    </source>
</evidence>
<protein>
    <submittedName>
        <fullName evidence="8">RNA polymerase sigma factor CnrH</fullName>
    </submittedName>
</protein>
<dbReference type="SUPFAM" id="SSF88659">
    <property type="entry name" value="Sigma3 and sigma4 domains of RNA polymerase sigma factors"/>
    <property type="match status" value="1"/>
</dbReference>
<keyword evidence="3" id="KW-0731">Sigma factor</keyword>
<feature type="domain" description="RNA polymerase sigma-70 region 2" evidence="6">
    <location>
        <begin position="18"/>
        <end position="84"/>
    </location>
</feature>
<dbReference type="PANTHER" id="PTHR43133">
    <property type="entry name" value="RNA POLYMERASE ECF-TYPE SIGMA FACTO"/>
    <property type="match status" value="1"/>
</dbReference>
<dbReference type="InterPro" id="IPR013325">
    <property type="entry name" value="RNA_pol_sigma_r2"/>
</dbReference>
<evidence type="ECO:0000256" key="2">
    <source>
        <dbReference type="ARBA" id="ARBA00023015"/>
    </source>
</evidence>
<evidence type="ECO:0000256" key="3">
    <source>
        <dbReference type="ARBA" id="ARBA00023082"/>
    </source>
</evidence>
<dbReference type="InterPro" id="IPR039425">
    <property type="entry name" value="RNA_pol_sigma-70-like"/>
</dbReference>
<dbReference type="PANTHER" id="PTHR43133:SF8">
    <property type="entry name" value="RNA POLYMERASE SIGMA FACTOR HI_1459-RELATED"/>
    <property type="match status" value="1"/>
</dbReference>
<evidence type="ECO:0000256" key="4">
    <source>
        <dbReference type="ARBA" id="ARBA00023125"/>
    </source>
</evidence>
<comment type="caution">
    <text evidence="8">The sequence shown here is derived from an EMBL/GenBank/DDBJ whole genome shotgun (WGS) entry which is preliminary data.</text>
</comment>
<accession>A0A2S9YDZ0</accession>
<dbReference type="Gene3D" id="1.10.1740.10">
    <property type="match status" value="1"/>
</dbReference>
<evidence type="ECO:0000256" key="5">
    <source>
        <dbReference type="ARBA" id="ARBA00023163"/>
    </source>
</evidence>
<organism evidence="8 9">
    <name type="scientific">Enhygromyxa salina</name>
    <dbReference type="NCBI Taxonomy" id="215803"/>
    <lineage>
        <taxon>Bacteria</taxon>
        <taxon>Pseudomonadati</taxon>
        <taxon>Myxococcota</taxon>
        <taxon>Polyangia</taxon>
        <taxon>Nannocystales</taxon>
        <taxon>Nannocystaceae</taxon>
        <taxon>Enhygromyxa</taxon>
    </lineage>
</organism>
<evidence type="ECO:0000259" key="7">
    <source>
        <dbReference type="Pfam" id="PF08281"/>
    </source>
</evidence>
<reference evidence="8 9" key="1">
    <citation type="submission" date="2018-03" db="EMBL/GenBank/DDBJ databases">
        <title>Draft Genome Sequences of the Obligatory Marine Myxobacteria Enhygromyxa salina SWB005.</title>
        <authorList>
            <person name="Poehlein A."/>
            <person name="Moghaddam J.A."/>
            <person name="Harms H."/>
            <person name="Alanjari M."/>
            <person name="Koenig G.M."/>
            <person name="Daniel R."/>
            <person name="Schaeberle T.F."/>
        </authorList>
    </citation>
    <scope>NUCLEOTIDE SEQUENCE [LARGE SCALE GENOMIC DNA]</scope>
    <source>
        <strain evidence="8 9">SWB005</strain>
    </source>
</reference>
<dbReference type="Proteomes" id="UP000237968">
    <property type="component" value="Unassembled WGS sequence"/>
</dbReference>
<dbReference type="InterPro" id="IPR013324">
    <property type="entry name" value="RNA_pol_sigma_r3/r4-like"/>
</dbReference>
<dbReference type="InterPro" id="IPR013249">
    <property type="entry name" value="RNA_pol_sigma70_r4_t2"/>
</dbReference>
<dbReference type="SUPFAM" id="SSF88946">
    <property type="entry name" value="Sigma2 domain of RNA polymerase sigma factors"/>
    <property type="match status" value="1"/>
</dbReference>